<keyword evidence="2" id="KW-1185">Reference proteome</keyword>
<dbReference type="SUPFAM" id="SSF50965">
    <property type="entry name" value="Galactose oxidase, central domain"/>
    <property type="match status" value="1"/>
</dbReference>
<dbReference type="AlphaFoldDB" id="A0A1X2GA90"/>
<reference evidence="1 2" key="1">
    <citation type="submission" date="2016-07" db="EMBL/GenBank/DDBJ databases">
        <title>Pervasive Adenine N6-methylation of Active Genes in Fungi.</title>
        <authorList>
            <consortium name="DOE Joint Genome Institute"/>
            <person name="Mondo S.J."/>
            <person name="Dannebaum R.O."/>
            <person name="Kuo R.C."/>
            <person name="Labutti K."/>
            <person name="Haridas S."/>
            <person name="Kuo A."/>
            <person name="Salamov A."/>
            <person name="Ahrendt S.R."/>
            <person name="Lipzen A."/>
            <person name="Sullivan W."/>
            <person name="Andreopoulos W.B."/>
            <person name="Clum A."/>
            <person name="Lindquist E."/>
            <person name="Daum C."/>
            <person name="Ramamoorthy G.K."/>
            <person name="Gryganskyi A."/>
            <person name="Culley D."/>
            <person name="Magnuson J.K."/>
            <person name="James T.Y."/>
            <person name="O'Malley M.A."/>
            <person name="Stajich J.E."/>
            <person name="Spatafora J.W."/>
            <person name="Visel A."/>
            <person name="Grigoriev I.V."/>
        </authorList>
    </citation>
    <scope>NUCLEOTIDE SEQUENCE [LARGE SCALE GENOMIC DNA]</scope>
    <source>
        <strain evidence="1 2">NRRL 3301</strain>
    </source>
</reference>
<organism evidence="1 2">
    <name type="scientific">Hesseltinella vesiculosa</name>
    <dbReference type="NCBI Taxonomy" id="101127"/>
    <lineage>
        <taxon>Eukaryota</taxon>
        <taxon>Fungi</taxon>
        <taxon>Fungi incertae sedis</taxon>
        <taxon>Mucoromycota</taxon>
        <taxon>Mucoromycotina</taxon>
        <taxon>Mucoromycetes</taxon>
        <taxon>Mucorales</taxon>
        <taxon>Cunninghamellaceae</taxon>
        <taxon>Hesseltinella</taxon>
    </lineage>
</organism>
<evidence type="ECO:0000313" key="2">
    <source>
        <dbReference type="Proteomes" id="UP000242146"/>
    </source>
</evidence>
<dbReference type="InterPro" id="IPR011043">
    <property type="entry name" value="Gal_Oxase/kelch_b-propeller"/>
</dbReference>
<dbReference type="PANTHER" id="PTHR23244">
    <property type="entry name" value="KELCH REPEAT DOMAIN"/>
    <property type="match status" value="1"/>
</dbReference>
<proteinExistence type="predicted"/>
<protein>
    <recommendedName>
        <fullName evidence="3">Galactose oxidase</fullName>
    </recommendedName>
</protein>
<comment type="caution">
    <text evidence="1">The sequence shown here is derived from an EMBL/GenBank/DDBJ whole genome shotgun (WGS) entry which is preliminary data.</text>
</comment>
<dbReference type="PANTHER" id="PTHR23244:SF471">
    <property type="entry name" value="GUANINE NUCLEOTIDE-BINDING PROTEIN SUBUNIT BETA 1-RELATED"/>
    <property type="match status" value="1"/>
</dbReference>
<name>A0A1X2GA90_9FUNG</name>
<dbReference type="EMBL" id="MCGT01000030">
    <property type="protein sequence ID" value="ORX48236.1"/>
    <property type="molecule type" value="Genomic_DNA"/>
</dbReference>
<dbReference type="Gene3D" id="2.120.10.80">
    <property type="entry name" value="Kelch-type beta propeller"/>
    <property type="match status" value="1"/>
</dbReference>
<evidence type="ECO:0000313" key="1">
    <source>
        <dbReference type="EMBL" id="ORX48236.1"/>
    </source>
</evidence>
<sequence length="216" mass="23189">MALNKDLYLSFSLDHRFSSAGVTLPSGNVWMFGGENVFPSGGNWVAVSTSVLMYNVASNQMSVINTNSPGNATRVMHTATLAADGSAIYIIGGLTVSAFGAVPATQTNPADLNIWSFNLASSQWQTISPKLNSPNIGQGRSSHTATLLPHTTSILIFGGYQNSLPNCRLLVTLCGFDFNLSLFILKKGKLQMIMRLFTTTPKIHCLMPGLTSLVRT</sequence>
<accession>A0A1X2GA90</accession>
<evidence type="ECO:0008006" key="3">
    <source>
        <dbReference type="Google" id="ProtNLM"/>
    </source>
</evidence>
<gene>
    <name evidence="1" type="ORF">DM01DRAFT_1131066</name>
</gene>
<dbReference type="OrthoDB" id="2363417at2759"/>
<dbReference type="Pfam" id="PF24681">
    <property type="entry name" value="Kelch_KLHDC2_KLHL20_DRC7"/>
    <property type="match status" value="1"/>
</dbReference>
<dbReference type="Proteomes" id="UP000242146">
    <property type="component" value="Unassembled WGS sequence"/>
</dbReference>
<dbReference type="InterPro" id="IPR015915">
    <property type="entry name" value="Kelch-typ_b-propeller"/>
</dbReference>